<name>A0ABY0FL36_9BACT</name>
<protein>
    <submittedName>
        <fullName evidence="3">Capsule biosynthesis protein CapA</fullName>
    </submittedName>
</protein>
<dbReference type="PROSITE" id="PS50175">
    <property type="entry name" value="ASP_PROT_RETROV"/>
    <property type="match status" value="1"/>
</dbReference>
<sequence length="424" mass="47676">MPINTNSYLIAKIELPVVDFYNPLQNITADQISDSTFLSNNQIRLVSPDQLNTSTKLLSYENQYYLDNQQSGARFTLLHITSIDSSSTTDNTKIRTIHDLLSPLFSKNQPKEIVSFAETGVTALTRRLTYKLNQENNGGFFAEYIADFLKSKTFTHISNEISFKEGCQGGYQTMTLCADWRSLDTITAIGTDIVELTGNHNNDTGSDNNLKTLAKYRELGLKTVGGGANLEQVKQPLDLNSSIRLLAYNHSTSSVANGQLATEASPGANPYSEEQFKADLASAKAENKFTIVNIQFFECYAYPDQPVAFPTCDQPIQNQKEFFRHLIDLGADIVVGTSAHQPQTYELYQNKPIYYGLGNLFFDQIYWPDTTRSLILTHYFDQNKLLQTRISPTSYDQTFRPRLLDSNESQTFLARLIFASPKGN</sequence>
<keyword evidence="4" id="KW-1185">Reference proteome</keyword>
<comment type="caution">
    <text evidence="3">The sequence shown here is derived from an EMBL/GenBank/DDBJ whole genome shotgun (WGS) entry which is preliminary data.</text>
</comment>
<gene>
    <name evidence="3" type="primary">capA</name>
    <name evidence="3" type="ORF">G3KMM_00417</name>
</gene>
<evidence type="ECO:0000259" key="2">
    <source>
        <dbReference type="PROSITE" id="PS50175"/>
    </source>
</evidence>
<dbReference type="PANTHER" id="PTHR33393">
    <property type="entry name" value="POLYGLUTAMINE SYNTHESIS ACCESSORY PROTEIN RV0574C-RELATED"/>
    <property type="match status" value="1"/>
</dbReference>
<dbReference type="Pfam" id="PF09587">
    <property type="entry name" value="PGA_cap"/>
    <property type="match status" value="1"/>
</dbReference>
<dbReference type="SUPFAM" id="SSF56300">
    <property type="entry name" value="Metallo-dependent phosphatases"/>
    <property type="match status" value="1"/>
</dbReference>
<proteinExistence type="inferred from homology"/>
<comment type="similarity">
    <text evidence="1">Belongs to the CapA family.</text>
</comment>
<dbReference type="Proteomes" id="UP001191004">
    <property type="component" value="Unassembled WGS sequence"/>
</dbReference>
<dbReference type="InterPro" id="IPR001995">
    <property type="entry name" value="Peptidase_A2_cat"/>
</dbReference>
<evidence type="ECO:0000313" key="4">
    <source>
        <dbReference type="Proteomes" id="UP001191004"/>
    </source>
</evidence>
<feature type="domain" description="Peptidase A2" evidence="2">
    <location>
        <begin position="323"/>
        <end position="358"/>
    </location>
</feature>
<evidence type="ECO:0000313" key="3">
    <source>
        <dbReference type="EMBL" id="RYC73414.1"/>
    </source>
</evidence>
<dbReference type="InterPro" id="IPR052169">
    <property type="entry name" value="CW_Biosynth-Accessory"/>
</dbReference>
<dbReference type="SMART" id="SM00854">
    <property type="entry name" value="PGA_cap"/>
    <property type="match status" value="1"/>
</dbReference>
<evidence type="ECO:0000256" key="1">
    <source>
        <dbReference type="ARBA" id="ARBA00005662"/>
    </source>
</evidence>
<dbReference type="InterPro" id="IPR019079">
    <property type="entry name" value="Capsule_synth_CapA"/>
</dbReference>
<organism evidence="3 4">
    <name type="scientific">Candidatus Nanosyncoccus nanoralicus</name>
    <dbReference type="NCBI Taxonomy" id="2171996"/>
    <lineage>
        <taxon>Bacteria</taxon>
        <taxon>Candidatus Saccharimonadota</taxon>
        <taxon>Candidatus Nanosyncoccalia</taxon>
        <taxon>Candidatus Nanosyncoccales</taxon>
        <taxon>Candidatus Nanosyncoccaceae</taxon>
        <taxon>Candidatus Nanosyncoccus</taxon>
    </lineage>
</organism>
<dbReference type="PANTHER" id="PTHR33393:SF13">
    <property type="entry name" value="PGA BIOSYNTHESIS PROTEIN CAPA"/>
    <property type="match status" value="1"/>
</dbReference>
<dbReference type="EMBL" id="PRLL01000014">
    <property type="protein sequence ID" value="RYC73414.1"/>
    <property type="molecule type" value="Genomic_DNA"/>
</dbReference>
<dbReference type="InterPro" id="IPR029052">
    <property type="entry name" value="Metallo-depent_PP-like"/>
</dbReference>
<accession>A0ABY0FL36</accession>
<reference evidence="3 4" key="2">
    <citation type="journal article" date="2020" name="Cell Rep.">
        <title>Acquisition and Adaptation of Ultra-small Parasitic Reduced Genome Bacteria to Mammalian Hosts.</title>
        <authorList>
            <person name="McLean J.S."/>
            <person name="Bor B."/>
            <person name="Kerns K.A."/>
            <person name="Liu Q."/>
            <person name="To T.T."/>
            <person name="Solden L."/>
            <person name="Hendrickson E.L."/>
            <person name="Wrighton K."/>
            <person name="Shi W."/>
            <person name="He X."/>
        </authorList>
    </citation>
    <scope>NUCLEOTIDE SEQUENCE [LARGE SCALE GENOMIC DNA]</scope>
    <source>
        <strain evidence="3 4">TM7_KMM_G3_1_HOT_351</strain>
    </source>
</reference>
<reference evidence="3 4" key="1">
    <citation type="journal article" date="2018" name="bioRxiv">
        <title>Evidence of independent acquisition and adaption of ultra-small bacteria to human hosts across the highly diverse yet reduced genomes of the phylum Saccharibacteria.</title>
        <authorList>
            <person name="McLean J.S."/>
            <person name="Bor B."/>
            <person name="To T.T."/>
            <person name="Liu Q."/>
            <person name="Kearns K.A."/>
            <person name="Solden L.M."/>
            <person name="Wrighton K.C."/>
            <person name="He X."/>
            <person name="Shi W."/>
        </authorList>
    </citation>
    <scope>NUCLEOTIDE SEQUENCE [LARGE SCALE GENOMIC DNA]</scope>
    <source>
        <strain evidence="3 4">TM7_KMM_G3_1_HOT_351</strain>
    </source>
</reference>